<dbReference type="InterPro" id="IPR003034">
    <property type="entry name" value="SAP_dom"/>
</dbReference>
<dbReference type="InterPro" id="IPR036361">
    <property type="entry name" value="SAP_dom_sf"/>
</dbReference>
<dbReference type="Pfam" id="PF09588">
    <property type="entry name" value="YqaJ"/>
    <property type="match status" value="1"/>
</dbReference>
<keyword evidence="5" id="KW-1185">Reference proteome</keyword>
<feature type="domain" description="SWIM-type" evidence="3">
    <location>
        <begin position="127"/>
        <end position="166"/>
    </location>
</feature>
<dbReference type="PANTHER" id="PTHR46609">
    <property type="entry name" value="EXONUCLEASE, PHAGE-TYPE/RECB, C-TERMINAL DOMAIN-CONTAINING PROTEIN"/>
    <property type="match status" value="1"/>
</dbReference>
<dbReference type="PROSITE" id="PS50966">
    <property type="entry name" value="ZF_SWIM"/>
    <property type="match status" value="1"/>
</dbReference>
<protein>
    <recommendedName>
        <fullName evidence="6">SWIM-type domain-containing protein</fullName>
    </recommendedName>
</protein>
<dbReference type="SUPFAM" id="SSF68906">
    <property type="entry name" value="SAP domain"/>
    <property type="match status" value="1"/>
</dbReference>
<evidence type="ECO:0000313" key="4">
    <source>
        <dbReference type="EMBL" id="KAL0895959.1"/>
    </source>
</evidence>
<dbReference type="SUPFAM" id="SSF52980">
    <property type="entry name" value="Restriction endonuclease-like"/>
    <property type="match status" value="1"/>
</dbReference>
<keyword evidence="1" id="KW-0863">Zinc-finger</keyword>
<dbReference type="InterPro" id="IPR011335">
    <property type="entry name" value="Restrct_endonuc-II-like"/>
</dbReference>
<dbReference type="SMART" id="SM00513">
    <property type="entry name" value="SAP"/>
    <property type="match status" value="1"/>
</dbReference>
<reference evidence="4 5" key="1">
    <citation type="submission" date="2024-06" db="EMBL/GenBank/DDBJ databases">
        <title>A chromosome-level genome assembly of beet webworm, Loxostege sticticalis.</title>
        <authorList>
            <person name="Zhang Y."/>
        </authorList>
    </citation>
    <scope>NUCLEOTIDE SEQUENCE [LARGE SCALE GENOMIC DNA]</scope>
    <source>
        <strain evidence="4">AQ026</strain>
        <tissue evidence="4">Whole body</tissue>
    </source>
</reference>
<dbReference type="Gene3D" id="1.10.720.30">
    <property type="entry name" value="SAP domain"/>
    <property type="match status" value="1"/>
</dbReference>
<gene>
    <name evidence="4" type="ORF">ABMA27_011961</name>
</gene>
<evidence type="ECO:0008006" key="6">
    <source>
        <dbReference type="Google" id="ProtNLM"/>
    </source>
</evidence>
<dbReference type="PANTHER" id="PTHR46609:SF8">
    <property type="entry name" value="YQAJ VIRAL RECOMBINASE DOMAIN-CONTAINING PROTEIN"/>
    <property type="match status" value="1"/>
</dbReference>
<proteinExistence type="predicted"/>
<sequence length="514" mass="59004">MYSLMSVFQLKSELRRRNASTTGKKADLIERLEAYDRNLNFGADCDIQEDPTYKVPALEKFRDINADSPLPSLSKHAIQLYFERFNSKPQGEILYESRHLLTARFCSESDNIYIRGQCKASMKKVAYVVDAKLSQEGIEESHCECAAGSGINACCKHVSVLLCAVHDIVHNKMIKLHQSCTQTLMTFNQPKKVFYNSPIAAQNFPSKRKRTCNYSPLKEKDVMPNYTDYVRNLAIGYGESTMPILQTIPPANPHGIEWDHYPCLKKSPQETLLENLLLKNVTSAQIADVERNTRDQASSPEWHERRSCRITASMFYSVCHSKSYSTALLQRIFAPKTVHTRAIIHGVTNEVVALSQYELYLGVLVEKCGLFISAEYPFLGASPDGFLGEDTIIEIKCPYSSRKSLINEITVPYLYNNNGELALKKKHPYYAQVQGQLYCTGRQYCNFIVYTFVDMKVIFINKDDSYINEMLNNLINFYIHHLEPAILNKYMYKDYLKVKKNRYNVVQFFIYFAS</sequence>
<evidence type="ECO:0000313" key="5">
    <source>
        <dbReference type="Proteomes" id="UP001549920"/>
    </source>
</evidence>
<keyword evidence="1" id="KW-0479">Metal-binding</keyword>
<dbReference type="InterPro" id="IPR007527">
    <property type="entry name" value="Znf_SWIM"/>
</dbReference>
<dbReference type="InterPro" id="IPR051703">
    <property type="entry name" value="NF-kappa-B_Signaling_Reg"/>
</dbReference>
<comment type="caution">
    <text evidence="4">The sequence shown here is derived from an EMBL/GenBank/DDBJ whole genome shotgun (WGS) entry which is preliminary data.</text>
</comment>
<evidence type="ECO:0000259" key="3">
    <source>
        <dbReference type="PROSITE" id="PS50966"/>
    </source>
</evidence>
<keyword evidence="1" id="KW-0862">Zinc</keyword>
<organism evidence="4 5">
    <name type="scientific">Loxostege sticticalis</name>
    <name type="common">Beet webworm moth</name>
    <dbReference type="NCBI Taxonomy" id="481309"/>
    <lineage>
        <taxon>Eukaryota</taxon>
        <taxon>Metazoa</taxon>
        <taxon>Ecdysozoa</taxon>
        <taxon>Arthropoda</taxon>
        <taxon>Hexapoda</taxon>
        <taxon>Insecta</taxon>
        <taxon>Pterygota</taxon>
        <taxon>Neoptera</taxon>
        <taxon>Endopterygota</taxon>
        <taxon>Lepidoptera</taxon>
        <taxon>Glossata</taxon>
        <taxon>Ditrysia</taxon>
        <taxon>Pyraloidea</taxon>
        <taxon>Crambidae</taxon>
        <taxon>Pyraustinae</taxon>
        <taxon>Loxostege</taxon>
    </lineage>
</organism>
<name>A0ABR3II74_LOXSC</name>
<evidence type="ECO:0000256" key="1">
    <source>
        <dbReference type="PROSITE-ProRule" id="PRU00325"/>
    </source>
</evidence>
<dbReference type="InterPro" id="IPR011604">
    <property type="entry name" value="PDDEXK-like_dom_sf"/>
</dbReference>
<accession>A0ABR3II74</accession>
<dbReference type="CDD" id="cd22343">
    <property type="entry name" value="PDDEXK_lambda_exonuclease-like"/>
    <property type="match status" value="1"/>
</dbReference>
<dbReference type="InterPro" id="IPR019080">
    <property type="entry name" value="YqaJ_viral_recombinase"/>
</dbReference>
<dbReference type="Gene3D" id="3.90.320.10">
    <property type="match status" value="1"/>
</dbReference>
<dbReference type="PROSITE" id="PS50800">
    <property type="entry name" value="SAP"/>
    <property type="match status" value="1"/>
</dbReference>
<dbReference type="EMBL" id="JBEUOH010000003">
    <property type="protein sequence ID" value="KAL0895959.1"/>
    <property type="molecule type" value="Genomic_DNA"/>
</dbReference>
<feature type="domain" description="SAP" evidence="2">
    <location>
        <begin position="2"/>
        <end position="36"/>
    </location>
</feature>
<evidence type="ECO:0000259" key="2">
    <source>
        <dbReference type="PROSITE" id="PS50800"/>
    </source>
</evidence>
<dbReference type="Proteomes" id="UP001549920">
    <property type="component" value="Unassembled WGS sequence"/>
</dbReference>
<dbReference type="Pfam" id="PF02037">
    <property type="entry name" value="SAP"/>
    <property type="match status" value="1"/>
</dbReference>